<comment type="caution">
    <text evidence="1">The sequence shown here is derived from an EMBL/GenBank/DDBJ whole genome shotgun (WGS) entry which is preliminary data.</text>
</comment>
<name>A0AB34FU08_9HYPO</name>
<evidence type="ECO:0000313" key="1">
    <source>
        <dbReference type="EMBL" id="KAJ6442568.1"/>
    </source>
</evidence>
<dbReference type="AlphaFoldDB" id="A0AB34FU08"/>
<reference evidence="1" key="1">
    <citation type="submission" date="2023-01" db="EMBL/GenBank/DDBJ databases">
        <title>The growth and conidiation of Purpureocillium lavendulum are regulated by nitrogen source and histone H3K14 acetylation.</title>
        <authorList>
            <person name="Tang P."/>
            <person name="Han J."/>
            <person name="Zhang C."/>
            <person name="Tang P."/>
            <person name="Qi F."/>
            <person name="Zhang K."/>
            <person name="Liang L."/>
        </authorList>
    </citation>
    <scope>NUCLEOTIDE SEQUENCE</scope>
    <source>
        <strain evidence="1">YMF1.00683</strain>
    </source>
</reference>
<sequence length="60" mass="6486">MAHWDDFAAANEAFTYVNTGDQACCKCLAAQKHGEGSYHSGHAREGRAGACFRTSTSPHR</sequence>
<protein>
    <submittedName>
        <fullName evidence="1">Uncharacterized protein</fullName>
    </submittedName>
</protein>
<organism evidence="1 2">
    <name type="scientific">Purpureocillium lavendulum</name>
    <dbReference type="NCBI Taxonomy" id="1247861"/>
    <lineage>
        <taxon>Eukaryota</taxon>
        <taxon>Fungi</taxon>
        <taxon>Dikarya</taxon>
        <taxon>Ascomycota</taxon>
        <taxon>Pezizomycotina</taxon>
        <taxon>Sordariomycetes</taxon>
        <taxon>Hypocreomycetidae</taxon>
        <taxon>Hypocreales</taxon>
        <taxon>Ophiocordycipitaceae</taxon>
        <taxon>Purpureocillium</taxon>
    </lineage>
</organism>
<proteinExistence type="predicted"/>
<gene>
    <name evidence="1" type="ORF">O9K51_03743</name>
</gene>
<evidence type="ECO:0000313" key="2">
    <source>
        <dbReference type="Proteomes" id="UP001163105"/>
    </source>
</evidence>
<dbReference type="EMBL" id="JAQHRD010000003">
    <property type="protein sequence ID" value="KAJ6442568.1"/>
    <property type="molecule type" value="Genomic_DNA"/>
</dbReference>
<accession>A0AB34FU08</accession>
<dbReference type="Proteomes" id="UP001163105">
    <property type="component" value="Unassembled WGS sequence"/>
</dbReference>
<keyword evidence="2" id="KW-1185">Reference proteome</keyword>